<evidence type="ECO:0000259" key="5">
    <source>
        <dbReference type="SMART" id="SM00530"/>
    </source>
</evidence>
<evidence type="ECO:0000256" key="4">
    <source>
        <dbReference type="ARBA" id="ARBA00023163"/>
    </source>
</evidence>
<feature type="domain" description="HTH cro/C1-type" evidence="5">
    <location>
        <begin position="7"/>
        <end position="61"/>
    </location>
</feature>
<evidence type="ECO:0000313" key="6">
    <source>
        <dbReference type="EMBL" id="TXB67473.1"/>
    </source>
</evidence>
<evidence type="ECO:0000313" key="7">
    <source>
        <dbReference type="Proteomes" id="UP000321562"/>
    </source>
</evidence>
<dbReference type="GO" id="GO:0003677">
    <property type="term" value="F:DNA binding"/>
    <property type="evidence" value="ECO:0007669"/>
    <property type="project" value="UniProtKB-KW"/>
</dbReference>
<protein>
    <submittedName>
        <fullName evidence="6">Transcriptional regulator</fullName>
    </submittedName>
</protein>
<comment type="similarity">
    <text evidence="1">Belongs to the ner transcriptional regulatory family.</text>
</comment>
<reference evidence="6 7" key="1">
    <citation type="submission" date="2019-08" db="EMBL/GenBank/DDBJ databases">
        <authorList>
            <person name="Ye J."/>
        </authorList>
    </citation>
    <scope>NUCLEOTIDE SEQUENCE [LARGE SCALE GENOMIC DNA]</scope>
    <source>
        <strain evidence="6 7">TK008</strain>
    </source>
</reference>
<evidence type="ECO:0000256" key="3">
    <source>
        <dbReference type="ARBA" id="ARBA00023125"/>
    </source>
</evidence>
<dbReference type="InterPro" id="IPR001387">
    <property type="entry name" value="Cro/C1-type_HTH"/>
</dbReference>
<dbReference type="Pfam" id="PF13693">
    <property type="entry name" value="HTH_35"/>
    <property type="match status" value="1"/>
</dbReference>
<dbReference type="AlphaFoldDB" id="A0A5C6RZ87"/>
<dbReference type="CDD" id="cd00093">
    <property type="entry name" value="HTH_XRE"/>
    <property type="match status" value="1"/>
</dbReference>
<evidence type="ECO:0000256" key="2">
    <source>
        <dbReference type="ARBA" id="ARBA00023015"/>
    </source>
</evidence>
<dbReference type="SMART" id="SM00530">
    <property type="entry name" value="HTH_XRE"/>
    <property type="match status" value="1"/>
</dbReference>
<keyword evidence="2" id="KW-0805">Transcription regulation</keyword>
<organism evidence="6 7">
    <name type="scientific">Paracoccus aurantiacus</name>
    <dbReference type="NCBI Taxonomy" id="2599412"/>
    <lineage>
        <taxon>Bacteria</taxon>
        <taxon>Pseudomonadati</taxon>
        <taxon>Pseudomonadota</taxon>
        <taxon>Alphaproteobacteria</taxon>
        <taxon>Rhodobacterales</taxon>
        <taxon>Paracoccaceae</taxon>
        <taxon>Paracoccus</taxon>
    </lineage>
</organism>
<name>A0A5C6RZ87_9RHOB</name>
<keyword evidence="7" id="KW-1185">Reference proteome</keyword>
<gene>
    <name evidence="6" type="ORF">FQV27_15360</name>
</gene>
<dbReference type="Proteomes" id="UP000321562">
    <property type="component" value="Unassembled WGS sequence"/>
</dbReference>
<proteinExistence type="inferred from homology"/>
<keyword evidence="3" id="KW-0238">DNA-binding</keyword>
<dbReference type="InterPro" id="IPR010982">
    <property type="entry name" value="Lambda_DNA-bd_dom_sf"/>
</dbReference>
<dbReference type="EMBL" id="VOPL01000007">
    <property type="protein sequence ID" value="TXB67473.1"/>
    <property type="molecule type" value="Genomic_DNA"/>
</dbReference>
<dbReference type="OrthoDB" id="7872256at2"/>
<dbReference type="SUPFAM" id="SSF47413">
    <property type="entry name" value="lambda repressor-like DNA-binding domains"/>
    <property type="match status" value="1"/>
</dbReference>
<comment type="caution">
    <text evidence="6">The sequence shown here is derived from an EMBL/GenBank/DDBJ whole genome shotgun (WGS) entry which is preliminary data.</text>
</comment>
<sequence>MDPSYEKLKHALKRSGTSFRAIARELGVSHTAVVDVAKKERRSARISKALAEKLGVPVDKIWNTESSEDGK</sequence>
<evidence type="ECO:0000256" key="1">
    <source>
        <dbReference type="ARBA" id="ARBA00006157"/>
    </source>
</evidence>
<accession>A0A5C6RZ87</accession>
<keyword evidence="4" id="KW-0804">Transcription</keyword>
<dbReference type="Gene3D" id="1.10.260.40">
    <property type="entry name" value="lambda repressor-like DNA-binding domains"/>
    <property type="match status" value="1"/>
</dbReference>
<dbReference type="InterPro" id="IPR038722">
    <property type="entry name" value="Ner_HTH_dom"/>
</dbReference>
<dbReference type="RefSeq" id="WP_147100198.1">
    <property type="nucleotide sequence ID" value="NZ_JBHUFH010000010.1"/>
</dbReference>